<feature type="chain" id="PRO_5045815168" description="Lipoprotein" evidence="1">
    <location>
        <begin position="26"/>
        <end position="162"/>
    </location>
</feature>
<organism evidence="2 3">
    <name type="scientific">Mycoplasmopsis agassizii</name>
    <dbReference type="NCBI Taxonomy" id="33922"/>
    <lineage>
        <taxon>Bacteria</taxon>
        <taxon>Bacillati</taxon>
        <taxon>Mycoplasmatota</taxon>
        <taxon>Mycoplasmoidales</taxon>
        <taxon>Metamycoplasmataceae</taxon>
        <taxon>Mycoplasmopsis</taxon>
    </lineage>
</organism>
<evidence type="ECO:0000313" key="2">
    <source>
        <dbReference type="EMBL" id="PAF54813.1"/>
    </source>
</evidence>
<name>A0ABX4H4J3_9BACT</name>
<keyword evidence="3" id="KW-1185">Reference proteome</keyword>
<dbReference type="Proteomes" id="UP000217033">
    <property type="component" value="Unassembled WGS sequence"/>
</dbReference>
<feature type="signal peptide" evidence="1">
    <location>
        <begin position="1"/>
        <end position="25"/>
    </location>
</feature>
<evidence type="ECO:0008006" key="4">
    <source>
        <dbReference type="Google" id="ProtNLM"/>
    </source>
</evidence>
<reference evidence="2" key="1">
    <citation type="submission" date="2017-08" db="EMBL/GenBank/DDBJ databases">
        <authorList>
            <person name="Alvarez-Ponce D."/>
            <person name="Weitzman C.L."/>
            <person name="Tillett R.L."/>
            <person name="Sandmeier F.C."/>
            <person name="Tracy C.R."/>
        </authorList>
    </citation>
    <scope>NUCLEOTIDE SEQUENCE [LARGE SCALE GENOMIC DNA]</scope>
    <source>
        <strain evidence="2">PS6</strain>
    </source>
</reference>
<evidence type="ECO:0000313" key="3">
    <source>
        <dbReference type="Proteomes" id="UP000217033"/>
    </source>
</evidence>
<sequence>MSKKLYLKLFMAIAPVLSISTIAVACTNLKTDEQIKRWTLETNFDKDINTYILGYMGFAVQDYGFEVAKLKTNKDSDGMNQSLKSALLDSYSYVLNNLNKFFETYEGKITYPASIKTKIDEITKLVNEIPITTSIEETDSHYQKTRSFFYEVRELANQIKLI</sequence>
<proteinExistence type="predicted"/>
<evidence type="ECO:0000256" key="1">
    <source>
        <dbReference type="SAM" id="SignalP"/>
    </source>
</evidence>
<gene>
    <name evidence="2" type="ORF">CJF60_03695</name>
</gene>
<dbReference type="EMBL" id="NQMN01000002">
    <property type="protein sequence ID" value="PAF54813.1"/>
    <property type="molecule type" value="Genomic_DNA"/>
</dbReference>
<dbReference type="RefSeq" id="WP_084232741.1">
    <property type="nucleotide sequence ID" value="NZ_FWXE01000012.1"/>
</dbReference>
<comment type="caution">
    <text evidence="2">The sequence shown here is derived from an EMBL/GenBank/DDBJ whole genome shotgun (WGS) entry which is preliminary data.</text>
</comment>
<keyword evidence="1" id="KW-0732">Signal</keyword>
<accession>A0ABX4H4J3</accession>
<protein>
    <recommendedName>
        <fullName evidence="4">Lipoprotein</fullName>
    </recommendedName>
</protein>
<dbReference type="PROSITE" id="PS51257">
    <property type="entry name" value="PROKAR_LIPOPROTEIN"/>
    <property type="match status" value="1"/>
</dbReference>